<dbReference type="AlphaFoldDB" id="A0A4V1FA25"/>
<keyword evidence="2" id="KW-0456">Lyase</keyword>
<protein>
    <recommendedName>
        <fullName evidence="3">Alginate lyase domain-containing protein</fullName>
    </recommendedName>
</protein>
<evidence type="ECO:0000313" key="4">
    <source>
        <dbReference type="EMBL" id="QCR09593.1"/>
    </source>
</evidence>
<dbReference type="GO" id="GO:0042597">
    <property type="term" value="C:periplasmic space"/>
    <property type="evidence" value="ECO:0007669"/>
    <property type="project" value="InterPro"/>
</dbReference>
<dbReference type="SUPFAM" id="SSF48230">
    <property type="entry name" value="Chondroitin AC/alginate lyase"/>
    <property type="match status" value="1"/>
</dbReference>
<dbReference type="Proteomes" id="UP000299580">
    <property type="component" value="Chromosome"/>
</dbReference>
<dbReference type="Pfam" id="PF05426">
    <property type="entry name" value="Alginate_lyase"/>
    <property type="match status" value="1"/>
</dbReference>
<dbReference type="InterPro" id="IPR008397">
    <property type="entry name" value="Alginate_lyase_dom"/>
</dbReference>
<dbReference type="Pfam" id="PF13385">
    <property type="entry name" value="Laminin_G_3"/>
    <property type="match status" value="1"/>
</dbReference>
<dbReference type="SUPFAM" id="SSF49899">
    <property type="entry name" value="Concanavalin A-like lectins/glucanases"/>
    <property type="match status" value="1"/>
</dbReference>
<evidence type="ECO:0000313" key="5">
    <source>
        <dbReference type="Proteomes" id="UP000299580"/>
    </source>
</evidence>
<dbReference type="SUPFAM" id="SSF49265">
    <property type="entry name" value="Fibronectin type III"/>
    <property type="match status" value="1"/>
</dbReference>
<accession>A0A4V1FA25</accession>
<dbReference type="KEGG" id="brb:EH207_14335"/>
<dbReference type="Gene3D" id="1.50.10.100">
    <property type="entry name" value="Chondroitin AC/alginate lyase"/>
    <property type="match status" value="1"/>
</dbReference>
<keyword evidence="1" id="KW-0732">Signal</keyword>
<organism evidence="4 5">
    <name type="scientific">Brenneria rubrifaciens</name>
    <dbReference type="NCBI Taxonomy" id="55213"/>
    <lineage>
        <taxon>Bacteria</taxon>
        <taxon>Pseudomonadati</taxon>
        <taxon>Pseudomonadota</taxon>
        <taxon>Gammaproteobacteria</taxon>
        <taxon>Enterobacterales</taxon>
        <taxon>Pectobacteriaceae</taxon>
        <taxon>Brenneria</taxon>
    </lineage>
</organism>
<evidence type="ECO:0000256" key="1">
    <source>
        <dbReference type="ARBA" id="ARBA00022729"/>
    </source>
</evidence>
<sequence>MEIIIMVSKDDRPHISGRDASRSEDAVDMPRRRQLLKGGVSVVLMGTLGGRILSTGSLVLAVASPEVAAAERTFVHPGLLHTEDDFARIRKKIAVSAQPWLDGWNALLTDGYSQLEGAPRPLETVVRGGSGSNFAQLHIDIQRAYQLAVRWKISQDARYGDQAVAYLNAWSSTLKTLTGNADRYLAAGIYGYQFANAGEIMRTYPGWSSAEFARFQEMILTVFYPLSSRFLREHNDAEITNYWANWDQCSIACILATGVLCDRPDIYEEAITYYQYGQGNGAALQAVYHVHSGYLGQWQESGRDQGHCTLGISLAAAFCEMAWNQGDDMYGYDNNRFLAGAEYVAKSNLKDGNGEFYTLPWRDYRNRHGLAAGISSAGQGNARPTWECVYHHYAMRKGIAAPYVRQQADLLYPETNNRNGDQLGFGTLLFSRERQALSASPSGLRGYLRGDSVVLSWWGVVNAQRYQVKRSTAAKGDFVTVADDIADLLTYEDTAIAGASEYFYAVTAIVDGVESAASEVVGVGIKAKTIFQLDFDDAAGRVAVSGMANQGNGELNGGAGWGSGVSGSAVVLDGVDGYINLPKGLFAMLADFTLETRFYADEQRKWARVFDAGSGPRRWMMLTLEGEDGKPEFGISTVHSYNTQRVVSDVAMPLGRWVHLAVTLSGTVCTLYLDGVAVGRNDRFTLAPHHLGPENDTYLGRSQYAADPYTAGRYDYFKLWHGALDHDEIAVLSEGSG</sequence>
<gene>
    <name evidence="4" type="ORF">EH207_14335</name>
</gene>
<dbReference type="Gene3D" id="2.60.40.10">
    <property type="entry name" value="Immunoglobulins"/>
    <property type="match status" value="1"/>
</dbReference>
<proteinExistence type="predicted"/>
<dbReference type="InterPro" id="IPR008929">
    <property type="entry name" value="Chondroitin_lyas"/>
</dbReference>
<evidence type="ECO:0000259" key="3">
    <source>
        <dbReference type="Pfam" id="PF05426"/>
    </source>
</evidence>
<keyword evidence="5" id="KW-1185">Reference proteome</keyword>
<name>A0A4V1FA25_9GAMM</name>
<dbReference type="EMBL" id="CP034035">
    <property type="protein sequence ID" value="QCR09593.1"/>
    <property type="molecule type" value="Genomic_DNA"/>
</dbReference>
<dbReference type="InterPro" id="IPR013783">
    <property type="entry name" value="Ig-like_fold"/>
</dbReference>
<dbReference type="InterPro" id="IPR013320">
    <property type="entry name" value="ConA-like_dom_sf"/>
</dbReference>
<reference evidence="4 5" key="1">
    <citation type="submission" date="2018-11" db="EMBL/GenBank/DDBJ databases">
        <title>Genome sequences of Brenneria nigrifluens and Brenneria rubrifaciens.</title>
        <authorList>
            <person name="Poret-Peterson A.T."/>
            <person name="McClean A.E."/>
            <person name="Kluepfel D.A."/>
        </authorList>
    </citation>
    <scope>NUCLEOTIDE SEQUENCE [LARGE SCALE GENOMIC DNA]</scope>
    <source>
        <strain evidence="4 5">6D370</strain>
    </source>
</reference>
<feature type="domain" description="Alginate lyase" evidence="3">
    <location>
        <begin position="142"/>
        <end position="347"/>
    </location>
</feature>
<dbReference type="Gene3D" id="2.60.120.200">
    <property type="match status" value="1"/>
</dbReference>
<dbReference type="GO" id="GO:0016829">
    <property type="term" value="F:lyase activity"/>
    <property type="evidence" value="ECO:0007669"/>
    <property type="project" value="UniProtKB-KW"/>
</dbReference>
<dbReference type="OrthoDB" id="222550at2"/>
<evidence type="ECO:0000256" key="2">
    <source>
        <dbReference type="ARBA" id="ARBA00023239"/>
    </source>
</evidence>
<dbReference type="InterPro" id="IPR036116">
    <property type="entry name" value="FN3_sf"/>
</dbReference>